<accession>A0A1S8SD93</accession>
<comment type="caution">
    <text evidence="5">The sequence shown here is derived from an EMBL/GenBank/DDBJ whole genome shotgun (WGS) entry which is preliminary data.</text>
</comment>
<comment type="similarity">
    <text evidence="1">Belongs to the isochorismatase family.</text>
</comment>
<dbReference type="EMBL" id="LZZI01000010">
    <property type="protein sequence ID" value="OOM63580.1"/>
    <property type="molecule type" value="Genomic_DNA"/>
</dbReference>
<dbReference type="Pfam" id="PF00857">
    <property type="entry name" value="Isochorismatase"/>
    <property type="match status" value="1"/>
</dbReference>
<dbReference type="Gene3D" id="3.40.50.850">
    <property type="entry name" value="Isochorismatase-like"/>
    <property type="match status" value="1"/>
</dbReference>
<dbReference type="GO" id="GO:0016787">
    <property type="term" value="F:hydrolase activity"/>
    <property type="evidence" value="ECO:0007669"/>
    <property type="project" value="UniProtKB-KW"/>
</dbReference>
<evidence type="ECO:0000313" key="5">
    <source>
        <dbReference type="EMBL" id="OOM63580.1"/>
    </source>
</evidence>
<dbReference type="RefSeq" id="WP_077837647.1">
    <property type="nucleotide sequence ID" value="NZ_JABAGD010000055.1"/>
</dbReference>
<dbReference type="Proteomes" id="UP000190973">
    <property type="component" value="Unassembled WGS sequence"/>
</dbReference>
<dbReference type="PANTHER" id="PTHR43540">
    <property type="entry name" value="PEROXYUREIDOACRYLATE/UREIDOACRYLATE AMIDOHYDROLASE-RELATED"/>
    <property type="match status" value="1"/>
</dbReference>
<dbReference type="NCBIfam" id="NF008517">
    <property type="entry name" value="PRK11440.1"/>
    <property type="match status" value="1"/>
</dbReference>
<dbReference type="EC" id="3.-.-.-" evidence="5"/>
<dbReference type="Proteomes" id="UP000587880">
    <property type="component" value="Unassembled WGS sequence"/>
</dbReference>
<dbReference type="InterPro" id="IPR050272">
    <property type="entry name" value="Isochorismatase-like_hydrls"/>
</dbReference>
<dbReference type="SUPFAM" id="SSF52499">
    <property type="entry name" value="Isochorismatase-like hydrolases"/>
    <property type="match status" value="1"/>
</dbReference>
<evidence type="ECO:0000313" key="4">
    <source>
        <dbReference type="EMBL" id="NMF07308.1"/>
    </source>
</evidence>
<sequence>MENFKSVENKFIDVEKTALVLIDLQNGIVNRELSPYSSGNIVKNASKLVNEFSKKGAFIVLVRVSSIDGKDTLKPKIDSQANGMQFPKGWDNIIPEIASTQNAHIVTKRQWGAFYGTDLDLQLRRRGIDTIVLGGISTNIGVDTTAREAYQHGYNQIFVEDAMTAVTKEEHDYVCKYIFPRIGRIRTSEEVISALK</sequence>
<feature type="domain" description="Isochorismatase-like" evidence="3">
    <location>
        <begin position="17"/>
        <end position="190"/>
    </location>
</feature>
<dbReference type="InterPro" id="IPR000868">
    <property type="entry name" value="Isochorismatase-like_dom"/>
</dbReference>
<dbReference type="CDD" id="cd00431">
    <property type="entry name" value="cysteine_hydrolases"/>
    <property type="match status" value="1"/>
</dbReference>
<organism evidence="5 6">
    <name type="scientific">Clostridium beijerinckii</name>
    <name type="common">Clostridium MP</name>
    <dbReference type="NCBI Taxonomy" id="1520"/>
    <lineage>
        <taxon>Bacteria</taxon>
        <taxon>Bacillati</taxon>
        <taxon>Bacillota</taxon>
        <taxon>Clostridia</taxon>
        <taxon>Eubacteriales</taxon>
        <taxon>Clostridiaceae</taxon>
        <taxon>Clostridium</taxon>
    </lineage>
</organism>
<keyword evidence="2 5" id="KW-0378">Hydrolase</keyword>
<dbReference type="PANTHER" id="PTHR43540:SF7">
    <property type="entry name" value="ISOCHORISMATASE FAMILY PROTEIN YECD"/>
    <property type="match status" value="1"/>
</dbReference>
<dbReference type="InterPro" id="IPR036380">
    <property type="entry name" value="Isochorismatase-like_sf"/>
</dbReference>
<evidence type="ECO:0000313" key="6">
    <source>
        <dbReference type="Proteomes" id="UP000190973"/>
    </source>
</evidence>
<evidence type="ECO:0000313" key="7">
    <source>
        <dbReference type="Proteomes" id="UP000587880"/>
    </source>
</evidence>
<reference evidence="5 6" key="1">
    <citation type="submission" date="2016-05" db="EMBL/GenBank/DDBJ databases">
        <title>Microbial solvent formation.</title>
        <authorList>
            <person name="Poehlein A."/>
            <person name="Montoya Solano J.D."/>
            <person name="Flitsch S."/>
            <person name="Krabben P."/>
            <person name="Duerre P."/>
            <person name="Daniel R."/>
        </authorList>
    </citation>
    <scope>NUCLEOTIDE SEQUENCE [LARGE SCALE GENOMIC DNA]</scope>
    <source>
        <strain evidence="5 6">DSM 53</strain>
    </source>
</reference>
<protein>
    <submittedName>
        <fullName evidence="4">Hydrolase</fullName>
    </submittedName>
    <submittedName>
        <fullName evidence="5">Isochorismatase family protein YecD</fullName>
        <ecNumber evidence="5">3.-.-.-</ecNumber>
    </submittedName>
</protein>
<reference evidence="4 7" key="2">
    <citation type="submission" date="2020-04" db="EMBL/GenBank/DDBJ databases">
        <authorList>
            <person name="Hitch T.C.A."/>
            <person name="Wylensek D."/>
            <person name="Clavel T."/>
        </authorList>
    </citation>
    <scope>NUCLEOTIDE SEQUENCE [LARGE SCALE GENOMIC DNA]</scope>
    <source>
        <strain evidence="4 7">WB01_NA02</strain>
    </source>
</reference>
<dbReference type="AlphaFoldDB" id="A0A1S8SD93"/>
<evidence type="ECO:0000259" key="3">
    <source>
        <dbReference type="Pfam" id="PF00857"/>
    </source>
</evidence>
<proteinExistence type="inferred from homology"/>
<evidence type="ECO:0000256" key="2">
    <source>
        <dbReference type="ARBA" id="ARBA00022801"/>
    </source>
</evidence>
<gene>
    <name evidence="5" type="primary">yecD</name>
    <name evidence="5" type="ORF">CLBCK_08690</name>
    <name evidence="4" type="ORF">HF849_21700</name>
</gene>
<dbReference type="EMBL" id="JABAGD010000055">
    <property type="protein sequence ID" value="NMF07308.1"/>
    <property type="molecule type" value="Genomic_DNA"/>
</dbReference>
<evidence type="ECO:0000256" key="1">
    <source>
        <dbReference type="ARBA" id="ARBA00006336"/>
    </source>
</evidence>
<name>A0A1S8SD93_CLOBE</name>